<evidence type="ECO:0000313" key="4">
    <source>
        <dbReference type="Proteomes" id="UP000523447"/>
    </source>
</evidence>
<feature type="domain" description="Pyruvate phosphate dikinase AMP/ATP-binding" evidence="2">
    <location>
        <begin position="63"/>
        <end position="237"/>
    </location>
</feature>
<accession>A0A7X6M0Y9</accession>
<dbReference type="Gene3D" id="3.30.470.20">
    <property type="entry name" value="ATP-grasp fold, B domain"/>
    <property type="match status" value="1"/>
</dbReference>
<gene>
    <name evidence="3" type="ORF">HGA07_19125</name>
</gene>
<dbReference type="InterPro" id="IPR036637">
    <property type="entry name" value="Phosphohistidine_dom_sf"/>
</dbReference>
<name>A0A7X6M0Y9_9NOCA</name>
<dbReference type="GO" id="GO:0005524">
    <property type="term" value="F:ATP binding"/>
    <property type="evidence" value="ECO:0007669"/>
    <property type="project" value="InterPro"/>
</dbReference>
<dbReference type="PROSITE" id="PS00370">
    <property type="entry name" value="PEP_ENZYMES_PHOS_SITE"/>
    <property type="match status" value="1"/>
</dbReference>
<dbReference type="Gene3D" id="1.10.189.10">
    <property type="entry name" value="Pyruvate Phosphate Dikinase, domain 2"/>
    <property type="match status" value="1"/>
</dbReference>
<protein>
    <submittedName>
        <fullName evidence="3">Pyruvate, phosphate dikinase</fullName>
        <ecNumber evidence="3">2.7.9.1</ecNumber>
    </submittedName>
</protein>
<keyword evidence="3" id="KW-0418">Kinase</keyword>
<keyword evidence="4" id="KW-1185">Reference proteome</keyword>
<dbReference type="EMBL" id="JAAXPE010000021">
    <property type="protein sequence ID" value="NKY87734.1"/>
    <property type="molecule type" value="Genomic_DNA"/>
</dbReference>
<reference evidence="3 4" key="1">
    <citation type="submission" date="2020-04" db="EMBL/GenBank/DDBJ databases">
        <title>MicrobeNet Type strains.</title>
        <authorList>
            <person name="Nicholson A.C."/>
        </authorList>
    </citation>
    <scope>NUCLEOTIDE SEQUENCE [LARGE SCALE GENOMIC DNA]</scope>
    <source>
        <strain evidence="3 4">DSM 44445</strain>
    </source>
</reference>
<dbReference type="InterPro" id="IPR010121">
    <property type="entry name" value="Pyruvate_phosphate_dikinase"/>
</dbReference>
<dbReference type="PANTHER" id="PTHR22931:SF9">
    <property type="entry name" value="PYRUVATE, PHOSPHATE DIKINASE 1, CHLOROPLASTIC"/>
    <property type="match status" value="1"/>
</dbReference>
<dbReference type="AlphaFoldDB" id="A0A7X6M0Y9"/>
<dbReference type="SUPFAM" id="SSF52009">
    <property type="entry name" value="Phosphohistidine domain"/>
    <property type="match status" value="1"/>
</dbReference>
<dbReference type="Gene3D" id="3.50.30.10">
    <property type="entry name" value="Phosphohistidine domain"/>
    <property type="match status" value="1"/>
</dbReference>
<evidence type="ECO:0000259" key="1">
    <source>
        <dbReference type="Pfam" id="PF00391"/>
    </source>
</evidence>
<dbReference type="Pfam" id="PF00391">
    <property type="entry name" value="PEP-utilizers"/>
    <property type="match status" value="1"/>
</dbReference>
<feature type="domain" description="Pyruvate phosphate dikinase AMP/ATP-binding" evidence="2">
    <location>
        <begin position="253"/>
        <end position="301"/>
    </location>
</feature>
<dbReference type="RefSeq" id="WP_051032295.1">
    <property type="nucleotide sequence ID" value="NZ_CAWPHS010000014.1"/>
</dbReference>
<dbReference type="InterPro" id="IPR008279">
    <property type="entry name" value="PEP-util_enz_mobile_dom"/>
</dbReference>
<dbReference type="EC" id="2.7.9.1" evidence="3"/>
<keyword evidence="3" id="KW-0670">Pyruvate</keyword>
<organism evidence="3 4">
    <name type="scientific">Nocardia veterana</name>
    <dbReference type="NCBI Taxonomy" id="132249"/>
    <lineage>
        <taxon>Bacteria</taxon>
        <taxon>Bacillati</taxon>
        <taxon>Actinomycetota</taxon>
        <taxon>Actinomycetes</taxon>
        <taxon>Mycobacteriales</taxon>
        <taxon>Nocardiaceae</taxon>
        <taxon>Nocardia</taxon>
    </lineage>
</organism>
<dbReference type="SUPFAM" id="SSF56059">
    <property type="entry name" value="Glutathione synthetase ATP-binding domain-like"/>
    <property type="match status" value="1"/>
</dbReference>
<dbReference type="Gene3D" id="3.30.1490.20">
    <property type="entry name" value="ATP-grasp fold, A domain"/>
    <property type="match status" value="1"/>
</dbReference>
<feature type="domain" description="PEP-utilising enzyme mobile" evidence="1">
    <location>
        <begin position="373"/>
        <end position="441"/>
    </location>
</feature>
<dbReference type="GO" id="GO:0050242">
    <property type="term" value="F:pyruvate, phosphate dikinase activity"/>
    <property type="evidence" value="ECO:0007669"/>
    <property type="project" value="UniProtKB-EC"/>
</dbReference>
<sequence length="477" mass="50777">MSLIWLGDTPDLDPTLVGGKARSINRMRALGMPVPPAFVLSTEFCAGVNDNSGRLTETALNCLREGLSRLENTLERRLGGTDRPLLVAVRSGGARSMPGMMDTVLNLGMNEAVEARLAEITGDPAFAADTHRRFREQFERVVGAQATGDPWKDLVLAAEAVFASWNSPRAQAYRTHHQISHDGGTAVTVQAMVFGNFDDNSGTGVLFTRNPLSGDPEPYGEWLPRGQGEDVVSGRFNAMHLDELEARMPQVHTQLLELARTLEKHCGDAQDIEFTVEAGRLWLLQTRAAKRSPQAAVRIAVQLADEGIIERHEAVELVTDVQIAAATAPHVDPVAREQATLLASGVPACPGVATGRVVASCEEAEDLSDAGVPVILARPTTDPDDVGGMVVSVAIVTEIGGSTSHAAVVSRELGTPCVVGCGQGVIEALVGKTVTVDGTNGEVLEGELQRADGHGEEHESAARLREWSQTHAVRVAP</sequence>
<dbReference type="NCBIfam" id="NF004531">
    <property type="entry name" value="PRK05878.1"/>
    <property type="match status" value="1"/>
</dbReference>
<evidence type="ECO:0000313" key="3">
    <source>
        <dbReference type="EMBL" id="NKY87734.1"/>
    </source>
</evidence>
<dbReference type="Proteomes" id="UP000523447">
    <property type="component" value="Unassembled WGS sequence"/>
</dbReference>
<dbReference type="PANTHER" id="PTHR22931">
    <property type="entry name" value="PHOSPHOENOLPYRUVATE DIKINASE-RELATED"/>
    <property type="match status" value="1"/>
</dbReference>
<comment type="caution">
    <text evidence="3">The sequence shown here is derived from an EMBL/GenBank/DDBJ whole genome shotgun (WGS) entry which is preliminary data.</text>
</comment>
<dbReference type="GO" id="GO:0016301">
    <property type="term" value="F:kinase activity"/>
    <property type="evidence" value="ECO:0007669"/>
    <property type="project" value="UniProtKB-KW"/>
</dbReference>
<proteinExistence type="predicted"/>
<dbReference type="Pfam" id="PF01326">
    <property type="entry name" value="PPDK_N"/>
    <property type="match status" value="2"/>
</dbReference>
<keyword evidence="3" id="KW-0808">Transferase</keyword>
<dbReference type="InterPro" id="IPR013815">
    <property type="entry name" value="ATP_grasp_subdomain_1"/>
</dbReference>
<dbReference type="InterPro" id="IPR018274">
    <property type="entry name" value="PEP_util_AS"/>
</dbReference>
<dbReference type="InterPro" id="IPR002192">
    <property type="entry name" value="PPDK_AMP/ATP-bd"/>
</dbReference>
<evidence type="ECO:0000259" key="2">
    <source>
        <dbReference type="Pfam" id="PF01326"/>
    </source>
</evidence>